<dbReference type="CDD" id="cd00293">
    <property type="entry name" value="USP-like"/>
    <property type="match status" value="1"/>
</dbReference>
<dbReference type="PANTHER" id="PTHR46268:SF6">
    <property type="entry name" value="UNIVERSAL STRESS PROTEIN UP12"/>
    <property type="match status" value="1"/>
</dbReference>
<organism evidence="3 4">
    <name type="scientific">Herbiconiux aconitum</name>
    <dbReference type="NCBI Taxonomy" id="2970913"/>
    <lineage>
        <taxon>Bacteria</taxon>
        <taxon>Bacillati</taxon>
        <taxon>Actinomycetota</taxon>
        <taxon>Actinomycetes</taxon>
        <taxon>Micrococcales</taxon>
        <taxon>Microbacteriaceae</taxon>
        <taxon>Herbiconiux</taxon>
    </lineage>
</organism>
<evidence type="ECO:0000259" key="2">
    <source>
        <dbReference type="Pfam" id="PF00582"/>
    </source>
</evidence>
<comment type="similarity">
    <text evidence="1">Belongs to the universal stress protein A family.</text>
</comment>
<accession>A0ABT2GK72</accession>
<dbReference type="RefSeq" id="WP_259503713.1">
    <property type="nucleotide sequence ID" value="NZ_JANLCM010000001.1"/>
</dbReference>
<evidence type="ECO:0000256" key="1">
    <source>
        <dbReference type="ARBA" id="ARBA00008791"/>
    </source>
</evidence>
<dbReference type="Pfam" id="PF00582">
    <property type="entry name" value="Usp"/>
    <property type="match status" value="2"/>
</dbReference>
<keyword evidence="4" id="KW-1185">Reference proteome</keyword>
<dbReference type="EMBL" id="JANLCM010000001">
    <property type="protein sequence ID" value="MCS5716558.1"/>
    <property type="molecule type" value="Genomic_DNA"/>
</dbReference>
<gene>
    <name evidence="3" type="ORF">N1027_00220</name>
</gene>
<dbReference type="Gene3D" id="3.40.50.620">
    <property type="entry name" value="HUPs"/>
    <property type="match status" value="2"/>
</dbReference>
<dbReference type="SUPFAM" id="SSF52402">
    <property type="entry name" value="Adenine nucleotide alpha hydrolases-like"/>
    <property type="match status" value="2"/>
</dbReference>
<dbReference type="InterPro" id="IPR006016">
    <property type="entry name" value="UspA"/>
</dbReference>
<dbReference type="InterPro" id="IPR006015">
    <property type="entry name" value="Universal_stress_UspA"/>
</dbReference>
<name>A0ABT2GK72_9MICO</name>
<proteinExistence type="inferred from homology"/>
<sequence>MNGSILVGVDGTTIGRAALSWALDRALDRDHDVRLLHVVDDEWGTVGLSARRELRATGELTLQDAVDFARATQPAVCVRGEIIEGEPMMVLAEQSENAELVVVGTHKAGFVRGQVFGSRSVQLAATSRAPLAVVPQVPYRSRRGGIAAGVDDSPASRLAVEFAAREAARMQQHLTLFRCVGVADHGAMSDAIIEQALDAADLIVGARPRARVMQRPAAEVLVEATRSMSLVVIGRPDRAGTQGRGLGHVGHDVLINLAGPVIVVPETA</sequence>
<feature type="domain" description="UspA" evidence="2">
    <location>
        <begin position="146"/>
        <end position="265"/>
    </location>
</feature>
<reference evidence="3" key="1">
    <citation type="submission" date="2022-08" db="EMBL/GenBank/DDBJ databases">
        <authorList>
            <person name="Deng Y."/>
            <person name="Han X.-F."/>
            <person name="Zhang Y.-Q."/>
        </authorList>
    </citation>
    <scope>NUCLEOTIDE SEQUENCE</scope>
    <source>
        <strain evidence="3">CPCC 205763</strain>
    </source>
</reference>
<evidence type="ECO:0000313" key="4">
    <source>
        <dbReference type="Proteomes" id="UP001165584"/>
    </source>
</evidence>
<dbReference type="Proteomes" id="UP001165584">
    <property type="component" value="Unassembled WGS sequence"/>
</dbReference>
<evidence type="ECO:0000313" key="3">
    <source>
        <dbReference type="EMBL" id="MCS5716558.1"/>
    </source>
</evidence>
<dbReference type="InterPro" id="IPR014729">
    <property type="entry name" value="Rossmann-like_a/b/a_fold"/>
</dbReference>
<comment type="caution">
    <text evidence="3">The sequence shown here is derived from an EMBL/GenBank/DDBJ whole genome shotgun (WGS) entry which is preliminary data.</text>
</comment>
<dbReference type="PRINTS" id="PR01438">
    <property type="entry name" value="UNVRSLSTRESS"/>
</dbReference>
<protein>
    <submittedName>
        <fullName evidence="3">Universal stress protein</fullName>
    </submittedName>
</protein>
<feature type="domain" description="UspA" evidence="2">
    <location>
        <begin position="1"/>
        <end position="135"/>
    </location>
</feature>
<dbReference type="PANTHER" id="PTHR46268">
    <property type="entry name" value="STRESS RESPONSE PROTEIN NHAX"/>
    <property type="match status" value="1"/>
</dbReference>